<name>A0A1M6KY35_9FIRM</name>
<dbReference type="PANTHER" id="PTHR43687:SF1">
    <property type="entry name" value="FERREDOXIN III"/>
    <property type="match status" value="1"/>
</dbReference>
<dbReference type="AlphaFoldDB" id="A0A1M6KY35"/>
<feature type="domain" description="4Fe-4S ferredoxin-type" evidence="5">
    <location>
        <begin position="67"/>
        <end position="96"/>
    </location>
</feature>
<dbReference type="PROSITE" id="PS51379">
    <property type="entry name" value="4FE4S_FER_2"/>
    <property type="match status" value="2"/>
</dbReference>
<feature type="domain" description="4Fe-4S ferredoxin-type" evidence="5">
    <location>
        <begin position="36"/>
        <end position="65"/>
    </location>
</feature>
<evidence type="ECO:0000259" key="5">
    <source>
        <dbReference type="PROSITE" id="PS51379"/>
    </source>
</evidence>
<proteinExistence type="predicted"/>
<dbReference type="EMBL" id="FQYT01000030">
    <property type="protein sequence ID" value="SHJ63865.1"/>
    <property type="molecule type" value="Genomic_DNA"/>
</dbReference>
<dbReference type="PROSITE" id="PS00198">
    <property type="entry name" value="4FE4S_FER_1"/>
    <property type="match status" value="2"/>
</dbReference>
<dbReference type="OrthoDB" id="9803192at2"/>
<dbReference type="PANTHER" id="PTHR43687">
    <property type="entry name" value="ADENYLYLSULFATE REDUCTASE, BETA SUBUNIT"/>
    <property type="match status" value="1"/>
</dbReference>
<dbReference type="Gene3D" id="3.30.70.3270">
    <property type="match status" value="1"/>
</dbReference>
<dbReference type="InterPro" id="IPR017896">
    <property type="entry name" value="4Fe4S_Fe-S-bd"/>
</dbReference>
<evidence type="ECO:0000256" key="4">
    <source>
        <dbReference type="ARBA" id="ARBA00023014"/>
    </source>
</evidence>
<dbReference type="Pfam" id="PF13237">
    <property type="entry name" value="Fer4_10"/>
    <property type="match status" value="1"/>
</dbReference>
<reference evidence="6 7" key="1">
    <citation type="submission" date="2016-11" db="EMBL/GenBank/DDBJ databases">
        <authorList>
            <person name="Jaros S."/>
            <person name="Januszkiewicz K."/>
            <person name="Wedrychowicz H."/>
        </authorList>
    </citation>
    <scope>NUCLEOTIDE SEQUENCE [LARGE SCALE GENOMIC DNA]</scope>
    <source>
        <strain evidence="6 7">DSM 15970</strain>
    </source>
</reference>
<dbReference type="SUPFAM" id="SSF54862">
    <property type="entry name" value="4Fe-4S ferredoxins"/>
    <property type="match status" value="1"/>
</dbReference>
<evidence type="ECO:0000313" key="6">
    <source>
        <dbReference type="EMBL" id="SHJ63865.1"/>
    </source>
</evidence>
<organism evidence="6 7">
    <name type="scientific">Parasporobacterium paucivorans DSM 15970</name>
    <dbReference type="NCBI Taxonomy" id="1122934"/>
    <lineage>
        <taxon>Bacteria</taxon>
        <taxon>Bacillati</taxon>
        <taxon>Bacillota</taxon>
        <taxon>Clostridia</taxon>
        <taxon>Lachnospirales</taxon>
        <taxon>Lachnospiraceae</taxon>
        <taxon>Parasporobacterium</taxon>
    </lineage>
</organism>
<sequence>MSILSMTKTLMKSVFHGPYTLLYPIKKKEVFEHTKGSIEIEVADCIHCGLCQRNCPTGAIQVDRNSANWSIDRLDCIQCYYCVESCPKKCLKMGNQYSAPAVKKVRDEFTNARVSGN</sequence>
<evidence type="ECO:0000256" key="2">
    <source>
        <dbReference type="ARBA" id="ARBA00022723"/>
    </source>
</evidence>
<dbReference type="InterPro" id="IPR050572">
    <property type="entry name" value="Fe-S_Ferredoxin"/>
</dbReference>
<evidence type="ECO:0000313" key="7">
    <source>
        <dbReference type="Proteomes" id="UP000184342"/>
    </source>
</evidence>
<dbReference type="STRING" id="1122934.SAMN02745691_02289"/>
<keyword evidence="2" id="KW-0479">Metal-binding</keyword>
<evidence type="ECO:0000256" key="1">
    <source>
        <dbReference type="ARBA" id="ARBA00022485"/>
    </source>
</evidence>
<keyword evidence="4" id="KW-0411">Iron-sulfur</keyword>
<dbReference type="Proteomes" id="UP000184342">
    <property type="component" value="Unassembled WGS sequence"/>
</dbReference>
<keyword evidence="1" id="KW-0004">4Fe-4S</keyword>
<dbReference type="RefSeq" id="WP_073994536.1">
    <property type="nucleotide sequence ID" value="NZ_FQYT01000030.1"/>
</dbReference>
<gene>
    <name evidence="6" type="ORF">SAMN02745691_02289</name>
</gene>
<dbReference type="GO" id="GO:0051539">
    <property type="term" value="F:4 iron, 4 sulfur cluster binding"/>
    <property type="evidence" value="ECO:0007669"/>
    <property type="project" value="UniProtKB-KW"/>
</dbReference>
<keyword evidence="3" id="KW-0408">Iron</keyword>
<dbReference type="GO" id="GO:0046872">
    <property type="term" value="F:metal ion binding"/>
    <property type="evidence" value="ECO:0007669"/>
    <property type="project" value="UniProtKB-KW"/>
</dbReference>
<protein>
    <submittedName>
        <fullName evidence="6">4Fe-4S dicluster domain-containing protein</fullName>
    </submittedName>
</protein>
<evidence type="ECO:0000256" key="3">
    <source>
        <dbReference type="ARBA" id="ARBA00023004"/>
    </source>
</evidence>
<dbReference type="InterPro" id="IPR017900">
    <property type="entry name" value="4Fe4S_Fe_S_CS"/>
</dbReference>
<keyword evidence="7" id="KW-1185">Reference proteome</keyword>
<accession>A0A1M6KY35</accession>